<name>A0A974WIC2_9BACT</name>
<dbReference type="RefSeq" id="WP_205723599.1">
    <property type="nucleotide sequence ID" value="NZ_CP070608.1"/>
</dbReference>
<dbReference type="Pfam" id="PF01810">
    <property type="entry name" value="LysE"/>
    <property type="match status" value="1"/>
</dbReference>
<proteinExistence type="predicted"/>
<keyword evidence="8" id="KW-1185">Reference proteome</keyword>
<feature type="transmembrane region" description="Helical" evidence="6">
    <location>
        <begin position="79"/>
        <end position="99"/>
    </location>
</feature>
<evidence type="ECO:0000256" key="2">
    <source>
        <dbReference type="ARBA" id="ARBA00022475"/>
    </source>
</evidence>
<dbReference type="GO" id="GO:0015171">
    <property type="term" value="F:amino acid transmembrane transporter activity"/>
    <property type="evidence" value="ECO:0007669"/>
    <property type="project" value="TreeGrafter"/>
</dbReference>
<keyword evidence="5 6" id="KW-0472">Membrane</keyword>
<feature type="transmembrane region" description="Helical" evidence="6">
    <location>
        <begin position="119"/>
        <end position="143"/>
    </location>
</feature>
<reference evidence="7" key="1">
    <citation type="submission" date="2021-02" db="EMBL/GenBank/DDBJ databases">
        <title>Fulvivirga sp. S481 isolated from sea water.</title>
        <authorList>
            <person name="Bae S.S."/>
            <person name="Baek K."/>
        </authorList>
    </citation>
    <scope>NUCLEOTIDE SEQUENCE</scope>
    <source>
        <strain evidence="7">S481</strain>
    </source>
</reference>
<feature type="transmembrane region" description="Helical" evidence="6">
    <location>
        <begin position="188"/>
        <end position="211"/>
    </location>
</feature>
<gene>
    <name evidence="7" type="ORF">JR347_08375</name>
</gene>
<dbReference type="EMBL" id="CP070608">
    <property type="protein sequence ID" value="QSE99088.1"/>
    <property type="molecule type" value="Genomic_DNA"/>
</dbReference>
<feature type="transmembrane region" description="Helical" evidence="6">
    <location>
        <begin position="155"/>
        <end position="176"/>
    </location>
</feature>
<evidence type="ECO:0000256" key="1">
    <source>
        <dbReference type="ARBA" id="ARBA00004651"/>
    </source>
</evidence>
<evidence type="ECO:0000313" key="8">
    <source>
        <dbReference type="Proteomes" id="UP000662783"/>
    </source>
</evidence>
<keyword evidence="2" id="KW-1003">Cell membrane</keyword>
<protein>
    <submittedName>
        <fullName evidence="7">LysE family transporter</fullName>
    </submittedName>
</protein>
<accession>A0A974WIC2</accession>
<dbReference type="AlphaFoldDB" id="A0A974WIC2"/>
<evidence type="ECO:0000256" key="6">
    <source>
        <dbReference type="SAM" id="Phobius"/>
    </source>
</evidence>
<keyword evidence="4 6" id="KW-1133">Transmembrane helix</keyword>
<evidence type="ECO:0000256" key="4">
    <source>
        <dbReference type="ARBA" id="ARBA00022989"/>
    </source>
</evidence>
<organism evidence="7 8">
    <name type="scientific">Fulvivirga lutea</name>
    <dbReference type="NCBI Taxonomy" id="2810512"/>
    <lineage>
        <taxon>Bacteria</taxon>
        <taxon>Pseudomonadati</taxon>
        <taxon>Bacteroidota</taxon>
        <taxon>Cytophagia</taxon>
        <taxon>Cytophagales</taxon>
        <taxon>Fulvivirgaceae</taxon>
        <taxon>Fulvivirga</taxon>
    </lineage>
</organism>
<keyword evidence="3 6" id="KW-0812">Transmembrane</keyword>
<dbReference type="GO" id="GO:0005886">
    <property type="term" value="C:plasma membrane"/>
    <property type="evidence" value="ECO:0007669"/>
    <property type="project" value="UniProtKB-SubCell"/>
</dbReference>
<dbReference type="PANTHER" id="PTHR30086:SF20">
    <property type="entry name" value="ARGININE EXPORTER PROTEIN ARGO-RELATED"/>
    <property type="match status" value="1"/>
</dbReference>
<sequence>MDYIHPEFLMALLNGLIFGLTLAVMLGPVFFTLLQTSLEKGFSKAIIVAVGVSVGDIILILLAYFGLSKLIGFNENKMIIAYAGSVILALFGVASIIKARRPFNPKLNTTPEVKGFFRFFFKGLLINAISPFVPIFWIGTMSLATVEYNYSGTTLFAFFATIIAVVFLTDLLKAFLANKLSVLITSKVMRIMNILVGIILIAFSIRMATYYL</sequence>
<feature type="transmembrane region" description="Helical" evidence="6">
    <location>
        <begin position="12"/>
        <end position="34"/>
    </location>
</feature>
<dbReference type="KEGG" id="fuv:JR347_08375"/>
<evidence type="ECO:0000256" key="3">
    <source>
        <dbReference type="ARBA" id="ARBA00022692"/>
    </source>
</evidence>
<evidence type="ECO:0000256" key="5">
    <source>
        <dbReference type="ARBA" id="ARBA00023136"/>
    </source>
</evidence>
<dbReference type="InterPro" id="IPR001123">
    <property type="entry name" value="LeuE-type"/>
</dbReference>
<dbReference type="Proteomes" id="UP000662783">
    <property type="component" value="Chromosome"/>
</dbReference>
<evidence type="ECO:0000313" key="7">
    <source>
        <dbReference type="EMBL" id="QSE99088.1"/>
    </source>
</evidence>
<feature type="transmembrane region" description="Helical" evidence="6">
    <location>
        <begin position="46"/>
        <end position="67"/>
    </location>
</feature>
<dbReference type="PANTHER" id="PTHR30086">
    <property type="entry name" value="ARGININE EXPORTER PROTEIN ARGO"/>
    <property type="match status" value="1"/>
</dbReference>
<comment type="subcellular location">
    <subcellularLocation>
        <location evidence="1">Cell membrane</location>
        <topology evidence="1">Multi-pass membrane protein</topology>
    </subcellularLocation>
</comment>